<dbReference type="KEGG" id="psac:PSM36_2107"/>
<reference evidence="2 3" key="1">
    <citation type="submission" date="2016-08" db="EMBL/GenBank/DDBJ databases">
        <authorList>
            <person name="Seilhamer J.J."/>
        </authorList>
    </citation>
    <scope>NUCLEOTIDE SEQUENCE [LARGE SCALE GENOMIC DNA]</scope>
    <source>
        <strain evidence="2">M3/6</strain>
    </source>
</reference>
<gene>
    <name evidence="2" type="ORF">PSM36_2107</name>
</gene>
<evidence type="ECO:0000313" key="2">
    <source>
        <dbReference type="EMBL" id="SCD20914.1"/>
    </source>
</evidence>
<organism evidence="2 3">
    <name type="scientific">Proteiniphilum saccharofermentans</name>
    <dbReference type="NCBI Taxonomy" id="1642647"/>
    <lineage>
        <taxon>Bacteria</taxon>
        <taxon>Pseudomonadati</taxon>
        <taxon>Bacteroidota</taxon>
        <taxon>Bacteroidia</taxon>
        <taxon>Bacteroidales</taxon>
        <taxon>Dysgonomonadaceae</taxon>
        <taxon>Proteiniphilum</taxon>
    </lineage>
</organism>
<dbReference type="SUPFAM" id="SSF56300">
    <property type="entry name" value="Metallo-dependent phosphatases"/>
    <property type="match status" value="1"/>
</dbReference>
<dbReference type="AlphaFoldDB" id="A0A1R3TBE2"/>
<dbReference type="EMBL" id="LT605205">
    <property type="protein sequence ID" value="SCD20914.1"/>
    <property type="molecule type" value="Genomic_DNA"/>
</dbReference>
<dbReference type="PROSITE" id="PS51257">
    <property type="entry name" value="PROKAR_LIPOPROTEIN"/>
    <property type="match status" value="1"/>
</dbReference>
<dbReference type="PANTHER" id="PTHR43143">
    <property type="entry name" value="METALLOPHOSPHOESTERASE, CALCINEURIN SUPERFAMILY"/>
    <property type="match status" value="1"/>
</dbReference>
<dbReference type="Gene3D" id="3.60.21.10">
    <property type="match status" value="1"/>
</dbReference>
<dbReference type="Pfam" id="PF00149">
    <property type="entry name" value="Metallophos"/>
    <property type="match status" value="1"/>
</dbReference>
<sequence length="342" mass="38897">MKRNIKQQSFFNELKKWVISAIFIILALLVLSSCADRAKPFNLVLLPDTQVYSRLYPEIFRSQTEWIVQNADSIAFVLQQGDITDRNSEEEWQNAVAAFSVMDGKVPYTFVPGNHDLGPGGSASNRDAELFNKYLPYDRYSKMAHFGGAFEPGKMENTYHTFRAGGLDWLILSLEFGTRDKILRWAGEVIEAHPKHKVIINTHDYMYSDDTRMSIDRDHSWIPQRYGVGEDTGDESVNDGEMMWEKLVSRYPNVLLVFSGHVLHSGTGQLVSTGIHGNDVYQMLANYQSGVEGSENGGNGFLRIVTIDPENKTISVKTYSPYINEYKTEPDQQFVFENVQLH</sequence>
<feature type="domain" description="Calcineurin-like phosphoesterase" evidence="1">
    <location>
        <begin position="70"/>
        <end position="262"/>
    </location>
</feature>
<evidence type="ECO:0000259" key="1">
    <source>
        <dbReference type="Pfam" id="PF00149"/>
    </source>
</evidence>
<name>A0A1R3TBE2_9BACT</name>
<dbReference type="Proteomes" id="UP000187464">
    <property type="component" value="Chromosome I"/>
</dbReference>
<dbReference type="InterPro" id="IPR051918">
    <property type="entry name" value="STPP_CPPED1"/>
</dbReference>
<dbReference type="STRING" id="1642647.PSM36_2107"/>
<keyword evidence="3" id="KW-1185">Reference proteome</keyword>
<evidence type="ECO:0000313" key="3">
    <source>
        <dbReference type="Proteomes" id="UP000187464"/>
    </source>
</evidence>
<proteinExistence type="predicted"/>
<dbReference type="GO" id="GO:0016787">
    <property type="term" value="F:hydrolase activity"/>
    <property type="evidence" value="ECO:0007669"/>
    <property type="project" value="InterPro"/>
</dbReference>
<dbReference type="RefSeq" id="WP_076930835.1">
    <property type="nucleotide sequence ID" value="NZ_LT605205.1"/>
</dbReference>
<accession>A0A1R3TBE2</accession>
<dbReference type="PANTHER" id="PTHR43143:SF5">
    <property type="entry name" value="SECRETED PROTEIN"/>
    <property type="match status" value="1"/>
</dbReference>
<dbReference type="InterPro" id="IPR004843">
    <property type="entry name" value="Calcineurin-like_PHP"/>
</dbReference>
<dbReference type="InterPro" id="IPR029052">
    <property type="entry name" value="Metallo-depent_PP-like"/>
</dbReference>
<protein>
    <submittedName>
        <fullName evidence="2">Bacillus subtilis YvnB</fullName>
    </submittedName>
</protein>